<proteinExistence type="predicted"/>
<dbReference type="Proteomes" id="UP000516181">
    <property type="component" value="Chromosome"/>
</dbReference>
<evidence type="ECO:0000313" key="1">
    <source>
        <dbReference type="EMBL" id="QNP27395.1"/>
    </source>
</evidence>
<dbReference type="RefSeq" id="WP_137036724.1">
    <property type="nucleotide sequence ID" value="NZ_BIGL01000001.1"/>
</dbReference>
<sequence>MGDLLIVLCLIFCPIISLWSGISYIKERRKRRYVFRSRR</sequence>
<reference evidence="1 2" key="1">
    <citation type="submission" date="2020-08" db="EMBL/GenBank/DDBJ databases">
        <title>Complete genome sequence of Klebsiella pneumoniae KP2757.</title>
        <authorList>
            <person name="Zhang X."/>
        </authorList>
    </citation>
    <scope>NUCLEOTIDE SEQUENCE [LARGE SCALE GENOMIC DNA]</scope>
    <source>
        <strain evidence="1 2">KP2757</strain>
    </source>
</reference>
<accession>A0A7H0EUC9</accession>
<gene>
    <name evidence="1" type="ORF">IAP99_13875</name>
</gene>
<evidence type="ECO:0000313" key="2">
    <source>
        <dbReference type="Proteomes" id="UP000516181"/>
    </source>
</evidence>
<dbReference type="NCBIfam" id="NF033853">
    <property type="entry name" value="KPN_two_small"/>
    <property type="match status" value="1"/>
</dbReference>
<dbReference type="InterPro" id="IPR049833">
    <property type="entry name" value="KPN01023-like"/>
</dbReference>
<name>A0A7H0EUC9_KLEVA</name>
<dbReference type="AlphaFoldDB" id="A0A7H0EUC9"/>
<organism evidence="1 2">
    <name type="scientific">Klebsiella variicola</name>
    <dbReference type="NCBI Taxonomy" id="244366"/>
    <lineage>
        <taxon>Bacteria</taxon>
        <taxon>Pseudomonadati</taxon>
        <taxon>Pseudomonadota</taxon>
        <taxon>Gammaproteobacteria</taxon>
        <taxon>Enterobacterales</taxon>
        <taxon>Enterobacteriaceae</taxon>
        <taxon>Klebsiella/Raoultella group</taxon>
        <taxon>Klebsiella</taxon>
        <taxon>Klebsiella pneumoniae complex</taxon>
    </lineage>
</organism>
<dbReference type="EMBL" id="CP060807">
    <property type="protein sequence ID" value="QNP27395.1"/>
    <property type="molecule type" value="Genomic_DNA"/>
</dbReference>
<protein>
    <submittedName>
        <fullName evidence="1">Small membrane protein</fullName>
    </submittedName>
</protein>